<evidence type="ECO:0000259" key="10">
    <source>
        <dbReference type="PROSITE" id="PS50893"/>
    </source>
</evidence>
<feature type="domain" description="ABC transporter" evidence="10">
    <location>
        <begin position="338"/>
        <end position="571"/>
    </location>
</feature>
<dbReference type="Gene3D" id="1.20.1560.10">
    <property type="entry name" value="ABC transporter type 1, transmembrane domain"/>
    <property type="match status" value="1"/>
</dbReference>
<keyword evidence="3" id="KW-1003">Cell membrane</keyword>
<dbReference type="InterPro" id="IPR027417">
    <property type="entry name" value="P-loop_NTPase"/>
</dbReference>
<feature type="transmembrane region" description="Helical" evidence="9">
    <location>
        <begin position="255"/>
        <end position="272"/>
    </location>
</feature>
<keyword evidence="6" id="KW-0067">ATP-binding</keyword>
<evidence type="ECO:0000313" key="12">
    <source>
        <dbReference type="EMBL" id="CCO45468.1"/>
    </source>
</evidence>
<accession>A0AAV2VLR3</accession>
<dbReference type="AlphaFoldDB" id="A0AAV2VLR3"/>
<comment type="caution">
    <text evidence="12">The sequence shown here is derived from an EMBL/GenBank/DDBJ whole genome shotgun (WGS) entry which is preliminary data.</text>
</comment>
<dbReference type="SUPFAM" id="SSF90123">
    <property type="entry name" value="ABC transporter transmembrane region"/>
    <property type="match status" value="1"/>
</dbReference>
<evidence type="ECO:0000256" key="3">
    <source>
        <dbReference type="ARBA" id="ARBA00022475"/>
    </source>
</evidence>
<feature type="transmembrane region" description="Helical" evidence="9">
    <location>
        <begin position="64"/>
        <end position="86"/>
    </location>
</feature>
<feature type="domain" description="ABC transmembrane type-1" evidence="11">
    <location>
        <begin position="24"/>
        <end position="307"/>
    </location>
</feature>
<dbReference type="Pfam" id="PF00664">
    <property type="entry name" value="ABC_membrane"/>
    <property type="match status" value="1"/>
</dbReference>
<evidence type="ECO:0000256" key="2">
    <source>
        <dbReference type="ARBA" id="ARBA00022448"/>
    </source>
</evidence>
<evidence type="ECO:0000256" key="5">
    <source>
        <dbReference type="ARBA" id="ARBA00022741"/>
    </source>
</evidence>
<dbReference type="InterPro" id="IPR003593">
    <property type="entry name" value="AAA+_ATPase"/>
</dbReference>
<dbReference type="GO" id="GO:0034040">
    <property type="term" value="F:ATPase-coupled lipid transmembrane transporter activity"/>
    <property type="evidence" value="ECO:0007669"/>
    <property type="project" value="TreeGrafter"/>
</dbReference>
<dbReference type="PROSITE" id="PS50893">
    <property type="entry name" value="ABC_TRANSPORTER_2"/>
    <property type="match status" value="1"/>
</dbReference>
<dbReference type="PANTHER" id="PTHR24221">
    <property type="entry name" value="ATP-BINDING CASSETTE SUB-FAMILY B"/>
    <property type="match status" value="1"/>
</dbReference>
<evidence type="ECO:0000256" key="1">
    <source>
        <dbReference type="ARBA" id="ARBA00004651"/>
    </source>
</evidence>
<evidence type="ECO:0000256" key="4">
    <source>
        <dbReference type="ARBA" id="ARBA00022692"/>
    </source>
</evidence>
<dbReference type="InterPro" id="IPR003439">
    <property type="entry name" value="ABC_transporter-like_ATP-bd"/>
</dbReference>
<comment type="subcellular location">
    <subcellularLocation>
        <location evidence="1">Cell membrane</location>
        <topology evidence="1">Multi-pass membrane protein</topology>
    </subcellularLocation>
</comment>
<dbReference type="Pfam" id="PF00005">
    <property type="entry name" value="ABC_tran"/>
    <property type="match status" value="1"/>
</dbReference>
<gene>
    <name evidence="12" type="ORF">VIBNISOn1_150022</name>
</gene>
<organism evidence="12 13">
    <name type="scientific">Vibrio nigripulchritudo SOn1</name>
    <dbReference type="NCBI Taxonomy" id="1238450"/>
    <lineage>
        <taxon>Bacteria</taxon>
        <taxon>Pseudomonadati</taxon>
        <taxon>Pseudomonadota</taxon>
        <taxon>Gammaproteobacteria</taxon>
        <taxon>Vibrionales</taxon>
        <taxon>Vibrionaceae</taxon>
        <taxon>Vibrio</taxon>
    </lineage>
</organism>
<dbReference type="InterPro" id="IPR017871">
    <property type="entry name" value="ABC_transporter-like_CS"/>
</dbReference>
<name>A0AAV2VLR3_9VIBR</name>
<dbReference type="Gene3D" id="3.40.50.300">
    <property type="entry name" value="P-loop containing nucleotide triphosphate hydrolases"/>
    <property type="match status" value="1"/>
</dbReference>
<dbReference type="SUPFAM" id="SSF52540">
    <property type="entry name" value="P-loop containing nucleoside triphosphate hydrolases"/>
    <property type="match status" value="1"/>
</dbReference>
<dbReference type="InterPro" id="IPR039421">
    <property type="entry name" value="Type_1_exporter"/>
</dbReference>
<evidence type="ECO:0000256" key="8">
    <source>
        <dbReference type="ARBA" id="ARBA00023136"/>
    </source>
</evidence>
<feature type="transmembrane region" description="Helical" evidence="9">
    <location>
        <begin position="21"/>
        <end position="44"/>
    </location>
</feature>
<dbReference type="PROSITE" id="PS00211">
    <property type="entry name" value="ABC_TRANSPORTER_1"/>
    <property type="match status" value="1"/>
</dbReference>
<dbReference type="EMBL" id="CAOF01000057">
    <property type="protein sequence ID" value="CCO45468.1"/>
    <property type="molecule type" value="Genomic_DNA"/>
</dbReference>
<dbReference type="GO" id="GO:0005524">
    <property type="term" value="F:ATP binding"/>
    <property type="evidence" value="ECO:0007669"/>
    <property type="project" value="UniProtKB-KW"/>
</dbReference>
<dbReference type="RefSeq" id="WP_022610930.1">
    <property type="nucleotide sequence ID" value="NZ_LK391965.1"/>
</dbReference>
<dbReference type="GO" id="GO:0005886">
    <property type="term" value="C:plasma membrane"/>
    <property type="evidence" value="ECO:0007669"/>
    <property type="project" value="UniProtKB-SubCell"/>
</dbReference>
<sequence length="590" mass="65229">MNQEALTSLRWLFQVSAEHKIKLVLSMILSAASALCALAPFYFAYLVLEQLLSDQFDATQVWNWAGLAVLFMIGRYLMLLGAVMLSHKSAFAIQYRIRALALGHMAKLPMGFFSRKSSGEIKKILSEDVDRVELFVAHHISDLVTSIITPLAVFVFLLFIDVRMALAALIPIPLAIFSQMSMYKGFEEKSRHYHESLENLNVSVTEYLRAMPVIRAFNAGGKPHKLFTTSLDSYHKLVVSWIQDAGWPFAAFKTLLDSGLVVLLPIGVYYWSQGSLDVASFTLCILLGVGMMEPLYNLTMLTGHLSQIFEGVTRLQFLMKQEPLSEPAKSETVSNFGVEFDQVGFRYSEESNLVLNDVSFKLEPGTMTAVVGPSGSGKSTLAMLVARFWDTHEGEIRIGGQPIRSLSPGYLMENTAYVFQDSIILSQSVHDNITMSSAASEQDVINAAKAAQAHDFIMALPNGYQTMLGETTNLSGGEKQRIAIARAMLKNAPILILDEATAYADANNQALIQEALASLMKGKTVIVIAHRLSTIVDADSILVLNKGSLVGQGTHHELLAQCSVYRTMWHSHQASREWNLSTKEEELIDA</sequence>
<keyword evidence="7 9" id="KW-1133">Transmembrane helix</keyword>
<evidence type="ECO:0000256" key="9">
    <source>
        <dbReference type="SAM" id="Phobius"/>
    </source>
</evidence>
<evidence type="ECO:0000256" key="6">
    <source>
        <dbReference type="ARBA" id="ARBA00022840"/>
    </source>
</evidence>
<feature type="transmembrane region" description="Helical" evidence="9">
    <location>
        <begin position="278"/>
        <end position="296"/>
    </location>
</feature>
<dbReference type="InterPro" id="IPR036640">
    <property type="entry name" value="ABC1_TM_sf"/>
</dbReference>
<dbReference type="PANTHER" id="PTHR24221:SF397">
    <property type="entry name" value="ABC TRANSPORTER, ATP-BINDING TRANSMEMBRANE PROTEIN"/>
    <property type="match status" value="1"/>
</dbReference>
<dbReference type="GO" id="GO:0016887">
    <property type="term" value="F:ATP hydrolysis activity"/>
    <property type="evidence" value="ECO:0007669"/>
    <property type="project" value="InterPro"/>
</dbReference>
<dbReference type="SMART" id="SM00382">
    <property type="entry name" value="AAA"/>
    <property type="match status" value="1"/>
</dbReference>
<dbReference type="FunFam" id="3.40.50.300:FF:000221">
    <property type="entry name" value="Multidrug ABC transporter ATP-binding protein"/>
    <property type="match status" value="1"/>
</dbReference>
<evidence type="ECO:0000259" key="11">
    <source>
        <dbReference type="PROSITE" id="PS50929"/>
    </source>
</evidence>
<dbReference type="PROSITE" id="PS50929">
    <property type="entry name" value="ABC_TM1F"/>
    <property type="match status" value="1"/>
</dbReference>
<dbReference type="Proteomes" id="UP000018211">
    <property type="component" value="Unassembled WGS sequence"/>
</dbReference>
<reference evidence="12 13" key="1">
    <citation type="journal article" date="2013" name="ISME J.">
        <title>Comparative genomics of pathogenic lineages of Vibrio nigripulchritudo identifies virulence-associated traits.</title>
        <authorList>
            <person name="Goudenege D."/>
            <person name="Labreuche Y."/>
            <person name="Krin E."/>
            <person name="Ansquer D."/>
            <person name="Mangenot S."/>
            <person name="Calteau A."/>
            <person name="Medigue C."/>
            <person name="Mazel D."/>
            <person name="Polz M.F."/>
            <person name="Le Roux F."/>
        </authorList>
    </citation>
    <scope>NUCLEOTIDE SEQUENCE [LARGE SCALE GENOMIC DNA]</scope>
    <source>
        <strain evidence="12 13">SOn1</strain>
    </source>
</reference>
<evidence type="ECO:0000313" key="13">
    <source>
        <dbReference type="Proteomes" id="UP000018211"/>
    </source>
</evidence>
<keyword evidence="4 9" id="KW-0812">Transmembrane</keyword>
<keyword evidence="5" id="KW-0547">Nucleotide-binding</keyword>
<proteinExistence type="predicted"/>
<keyword evidence="8 9" id="KW-0472">Membrane</keyword>
<keyword evidence="2" id="KW-0813">Transport</keyword>
<dbReference type="CDD" id="cd07346">
    <property type="entry name" value="ABC_6TM_exporters"/>
    <property type="match status" value="1"/>
</dbReference>
<protein>
    <submittedName>
        <fullName evidence="12">HLYB/MSBA FAMILY ABC TRANSPORTER</fullName>
    </submittedName>
</protein>
<evidence type="ECO:0000256" key="7">
    <source>
        <dbReference type="ARBA" id="ARBA00022989"/>
    </source>
</evidence>
<dbReference type="InterPro" id="IPR011527">
    <property type="entry name" value="ABC1_TM_dom"/>
</dbReference>
<dbReference type="GO" id="GO:0140359">
    <property type="term" value="F:ABC-type transporter activity"/>
    <property type="evidence" value="ECO:0007669"/>
    <property type="project" value="InterPro"/>
</dbReference>